<gene>
    <name evidence="1" type="ORF">DL89DRAFT_309059</name>
</gene>
<proteinExistence type="predicted"/>
<organism evidence="1 2">
    <name type="scientific">Linderina pennispora</name>
    <dbReference type="NCBI Taxonomy" id="61395"/>
    <lineage>
        <taxon>Eukaryota</taxon>
        <taxon>Fungi</taxon>
        <taxon>Fungi incertae sedis</taxon>
        <taxon>Zoopagomycota</taxon>
        <taxon>Kickxellomycotina</taxon>
        <taxon>Kickxellomycetes</taxon>
        <taxon>Kickxellales</taxon>
        <taxon>Kickxellaceae</taxon>
        <taxon>Linderina</taxon>
    </lineage>
</organism>
<evidence type="ECO:0000313" key="2">
    <source>
        <dbReference type="Proteomes" id="UP000193922"/>
    </source>
</evidence>
<evidence type="ECO:0000313" key="1">
    <source>
        <dbReference type="EMBL" id="ORX73066.1"/>
    </source>
</evidence>
<sequence length="206" mass="22305">MSSLLDLHIVQFSMLKMEIAFSKHRWEAVASDKYKPLDGGPGSAVSPSAQPINLHRRQLSGIINDLVKDGSKEGSAADYALFNAGSAGDASPSLPFKSPDAIRKEMAAASATHSISLAINRLTTRVSKGYLKDALVYYIEQILHTGSSSTLINANTQSQVIERFNQLTGPLLKCIGQPGLQMVMDFYAQNSQHLQPAPQPTQKPII</sequence>
<dbReference type="EMBL" id="MCFD01000002">
    <property type="protein sequence ID" value="ORX73066.1"/>
    <property type="molecule type" value="Genomic_DNA"/>
</dbReference>
<comment type="caution">
    <text evidence="1">The sequence shown here is derived from an EMBL/GenBank/DDBJ whole genome shotgun (WGS) entry which is preliminary data.</text>
</comment>
<dbReference type="GeneID" id="63807587"/>
<keyword evidence="2" id="KW-1185">Reference proteome</keyword>
<dbReference type="Proteomes" id="UP000193922">
    <property type="component" value="Unassembled WGS sequence"/>
</dbReference>
<dbReference type="AlphaFoldDB" id="A0A1Y1WIM5"/>
<accession>A0A1Y1WIM5</accession>
<name>A0A1Y1WIM5_9FUNG</name>
<reference evidence="1 2" key="1">
    <citation type="submission" date="2016-07" db="EMBL/GenBank/DDBJ databases">
        <title>Pervasive Adenine N6-methylation of Active Genes in Fungi.</title>
        <authorList>
            <consortium name="DOE Joint Genome Institute"/>
            <person name="Mondo S.J."/>
            <person name="Dannebaum R.O."/>
            <person name="Kuo R.C."/>
            <person name="Labutti K."/>
            <person name="Haridas S."/>
            <person name="Kuo A."/>
            <person name="Salamov A."/>
            <person name="Ahrendt S.R."/>
            <person name="Lipzen A."/>
            <person name="Sullivan W."/>
            <person name="Andreopoulos W.B."/>
            <person name="Clum A."/>
            <person name="Lindquist E."/>
            <person name="Daum C."/>
            <person name="Ramamoorthy G.K."/>
            <person name="Gryganskyi A."/>
            <person name="Culley D."/>
            <person name="Magnuson J.K."/>
            <person name="James T.Y."/>
            <person name="O'Malley M.A."/>
            <person name="Stajich J.E."/>
            <person name="Spatafora J.W."/>
            <person name="Visel A."/>
            <person name="Grigoriev I.V."/>
        </authorList>
    </citation>
    <scope>NUCLEOTIDE SEQUENCE [LARGE SCALE GENOMIC DNA]</scope>
    <source>
        <strain evidence="1 2">ATCC 12442</strain>
    </source>
</reference>
<dbReference type="RefSeq" id="XP_040746406.1">
    <property type="nucleotide sequence ID" value="XM_040890939.1"/>
</dbReference>
<protein>
    <submittedName>
        <fullName evidence="1">Uncharacterized protein</fullName>
    </submittedName>
</protein>